<protein>
    <submittedName>
        <fullName evidence="1">Uncharacterized protein</fullName>
    </submittedName>
</protein>
<dbReference type="EMBL" id="GBRH01227293">
    <property type="protein sequence ID" value="JAD70602.1"/>
    <property type="molecule type" value="Transcribed_RNA"/>
</dbReference>
<sequence>MSGSEADQTRWVDIDKSLGSLACATIYLGDLGVPGSLEASASECQLGVKLLPIGEECHGIGGRR</sequence>
<evidence type="ECO:0000313" key="1">
    <source>
        <dbReference type="EMBL" id="JAD70602.1"/>
    </source>
</evidence>
<reference evidence="1" key="2">
    <citation type="journal article" date="2015" name="Data Brief">
        <title>Shoot transcriptome of the giant reed, Arundo donax.</title>
        <authorList>
            <person name="Barrero R.A."/>
            <person name="Guerrero F.D."/>
            <person name="Moolhuijzen P."/>
            <person name="Goolsby J.A."/>
            <person name="Tidwell J."/>
            <person name="Bellgard S.E."/>
            <person name="Bellgard M.I."/>
        </authorList>
    </citation>
    <scope>NUCLEOTIDE SEQUENCE</scope>
    <source>
        <tissue evidence="1">Shoot tissue taken approximately 20 cm above the soil surface</tissue>
    </source>
</reference>
<proteinExistence type="predicted"/>
<organism evidence="1">
    <name type="scientific">Arundo donax</name>
    <name type="common">Giant reed</name>
    <name type="synonym">Donax arundinaceus</name>
    <dbReference type="NCBI Taxonomy" id="35708"/>
    <lineage>
        <taxon>Eukaryota</taxon>
        <taxon>Viridiplantae</taxon>
        <taxon>Streptophyta</taxon>
        <taxon>Embryophyta</taxon>
        <taxon>Tracheophyta</taxon>
        <taxon>Spermatophyta</taxon>
        <taxon>Magnoliopsida</taxon>
        <taxon>Liliopsida</taxon>
        <taxon>Poales</taxon>
        <taxon>Poaceae</taxon>
        <taxon>PACMAD clade</taxon>
        <taxon>Arundinoideae</taxon>
        <taxon>Arundineae</taxon>
        <taxon>Arundo</taxon>
    </lineage>
</organism>
<name>A0A0A9CGK5_ARUDO</name>
<dbReference type="AlphaFoldDB" id="A0A0A9CGK5"/>
<reference evidence="1" key="1">
    <citation type="submission" date="2014-09" db="EMBL/GenBank/DDBJ databases">
        <authorList>
            <person name="Magalhaes I.L.F."/>
            <person name="Oliveira U."/>
            <person name="Santos F.R."/>
            <person name="Vidigal T.H.D.A."/>
            <person name="Brescovit A.D."/>
            <person name="Santos A.J."/>
        </authorList>
    </citation>
    <scope>NUCLEOTIDE SEQUENCE</scope>
    <source>
        <tissue evidence="1">Shoot tissue taken approximately 20 cm above the soil surface</tissue>
    </source>
</reference>
<accession>A0A0A9CGK5</accession>